<name>A0ABR8NKX5_9MICO</name>
<feature type="chain" id="PRO_5046579380" description="Lipoprotein" evidence="1">
    <location>
        <begin position="21"/>
        <end position="188"/>
    </location>
</feature>
<keyword evidence="3" id="KW-1185">Reference proteome</keyword>
<protein>
    <recommendedName>
        <fullName evidence="4">Lipoprotein</fullName>
    </recommendedName>
</protein>
<dbReference type="Proteomes" id="UP000598426">
    <property type="component" value="Unassembled WGS sequence"/>
</dbReference>
<dbReference type="RefSeq" id="WP_191170950.1">
    <property type="nucleotide sequence ID" value="NZ_JACXZS010000003.1"/>
</dbReference>
<evidence type="ECO:0008006" key="4">
    <source>
        <dbReference type="Google" id="ProtNLM"/>
    </source>
</evidence>
<comment type="caution">
    <text evidence="2">The sequence shown here is derived from an EMBL/GenBank/DDBJ whole genome shotgun (WGS) entry which is preliminary data.</text>
</comment>
<proteinExistence type="predicted"/>
<evidence type="ECO:0000313" key="2">
    <source>
        <dbReference type="EMBL" id="MBD3941325.1"/>
    </source>
</evidence>
<feature type="signal peptide" evidence="1">
    <location>
        <begin position="1"/>
        <end position="20"/>
    </location>
</feature>
<evidence type="ECO:0000256" key="1">
    <source>
        <dbReference type="SAM" id="SignalP"/>
    </source>
</evidence>
<dbReference type="EMBL" id="JACXZS010000003">
    <property type="protein sequence ID" value="MBD3941325.1"/>
    <property type="molecule type" value="Genomic_DNA"/>
</dbReference>
<accession>A0ABR8NKX5</accession>
<organism evidence="2 3">
    <name type="scientific">Microbacterium helvum</name>
    <dbReference type="NCBI Taxonomy" id="2773713"/>
    <lineage>
        <taxon>Bacteria</taxon>
        <taxon>Bacillati</taxon>
        <taxon>Actinomycetota</taxon>
        <taxon>Actinomycetes</taxon>
        <taxon>Micrococcales</taxon>
        <taxon>Microbacteriaceae</taxon>
        <taxon>Microbacterium</taxon>
    </lineage>
</organism>
<keyword evidence="1" id="KW-0732">Signal</keyword>
<evidence type="ECO:0000313" key="3">
    <source>
        <dbReference type="Proteomes" id="UP000598426"/>
    </source>
</evidence>
<gene>
    <name evidence="2" type="ORF">IF188_06380</name>
</gene>
<reference evidence="2 3" key="1">
    <citation type="submission" date="2020-09" db="EMBL/GenBank/DDBJ databases">
        <title>Isolation and identification of active actinomycetes.</title>
        <authorList>
            <person name="Li X."/>
        </authorList>
    </citation>
    <scope>NUCLEOTIDE SEQUENCE [LARGE SCALE GENOMIC DNA]</scope>
    <source>
        <strain evidence="2 3">NEAU-LLC</strain>
    </source>
</reference>
<sequence>MILAAVLTAGCILLSGCSGPADPDPARSSTPIAAPSPIESTARATSAVFHGTVQEYADALVQCMVDAGWEASTDADDPQGPGVIRFGTVPAEQQAAWDADNESCQSTLGVLDDAPRTDAELRARYDWLVGLNDCLVAAGYVQEAPPSYESFSDEFATSGTIAWDPMGSVGTASVEAALSACPRSTDVW</sequence>